<reference evidence="2 3" key="1">
    <citation type="submission" date="2024-12" db="EMBL/GenBank/DDBJ databases">
        <title>The unique morphological basis and parallel evolutionary history of personate flowers in Penstemon.</title>
        <authorList>
            <person name="Depatie T.H."/>
            <person name="Wessinger C.A."/>
        </authorList>
    </citation>
    <scope>NUCLEOTIDE SEQUENCE [LARGE SCALE GENOMIC DNA]</scope>
    <source>
        <strain evidence="2">WTNN_2</strain>
        <tissue evidence="2">Leaf</tissue>
    </source>
</reference>
<gene>
    <name evidence="2" type="ORF">ACJIZ3_011720</name>
</gene>
<comment type="caution">
    <text evidence="2">The sequence shown here is derived from an EMBL/GenBank/DDBJ whole genome shotgun (WGS) entry which is preliminary data.</text>
</comment>
<keyword evidence="3" id="KW-1185">Reference proteome</keyword>
<evidence type="ECO:0000256" key="1">
    <source>
        <dbReference type="SAM" id="MobiDB-lite"/>
    </source>
</evidence>
<evidence type="ECO:0000313" key="3">
    <source>
        <dbReference type="Proteomes" id="UP001634393"/>
    </source>
</evidence>
<sequence>MANQEQLILQENDCEFDPVRLLAKLSATATAAAAHSPVRAFKKRSSPSNSSSPSKIHKKLFPPSADNPPLRRTISSPLPPLPPSPLRRTSSAPVPSQVVPAQRTLSSCSPNSNAKESPGSKRLKRMNEKVQELSELVMSTALEEDDCNNDNNKDDDEYDENESEEAVCIEKKEDGGLSIHFKCPCGKIYEVLVSADNKKIYYKLM</sequence>
<dbReference type="Proteomes" id="UP001634393">
    <property type="component" value="Unassembled WGS sequence"/>
</dbReference>
<accession>A0ABD3UN61</accession>
<protein>
    <submittedName>
        <fullName evidence="2">Uncharacterized protein</fullName>
    </submittedName>
</protein>
<dbReference type="EMBL" id="JBJXBP010000001">
    <property type="protein sequence ID" value="KAL3849838.1"/>
    <property type="molecule type" value="Genomic_DNA"/>
</dbReference>
<name>A0ABD3UN61_9LAMI</name>
<evidence type="ECO:0000313" key="2">
    <source>
        <dbReference type="EMBL" id="KAL3849838.1"/>
    </source>
</evidence>
<dbReference type="AlphaFoldDB" id="A0ABD3UN61"/>
<proteinExistence type="predicted"/>
<feature type="compositionally biased region" description="Polar residues" evidence="1">
    <location>
        <begin position="103"/>
        <end position="115"/>
    </location>
</feature>
<organism evidence="2 3">
    <name type="scientific">Penstemon smallii</name>
    <dbReference type="NCBI Taxonomy" id="265156"/>
    <lineage>
        <taxon>Eukaryota</taxon>
        <taxon>Viridiplantae</taxon>
        <taxon>Streptophyta</taxon>
        <taxon>Embryophyta</taxon>
        <taxon>Tracheophyta</taxon>
        <taxon>Spermatophyta</taxon>
        <taxon>Magnoliopsida</taxon>
        <taxon>eudicotyledons</taxon>
        <taxon>Gunneridae</taxon>
        <taxon>Pentapetalae</taxon>
        <taxon>asterids</taxon>
        <taxon>lamiids</taxon>
        <taxon>Lamiales</taxon>
        <taxon>Plantaginaceae</taxon>
        <taxon>Cheloneae</taxon>
        <taxon>Penstemon</taxon>
    </lineage>
</organism>
<feature type="region of interest" description="Disordered" evidence="1">
    <location>
        <begin position="32"/>
        <end position="125"/>
    </location>
</feature>